<reference evidence="1" key="1">
    <citation type="submission" date="2021-11" db="EMBL/GenBank/DDBJ databases">
        <authorList>
            <person name="Rodrigo-Torres L."/>
            <person name="Arahal R. D."/>
            <person name="Lucena T."/>
        </authorList>
    </citation>
    <scope>NUCLEOTIDE SEQUENCE</scope>
    <source>
        <strain evidence="1">CECT 7929</strain>
    </source>
</reference>
<evidence type="ECO:0000313" key="1">
    <source>
        <dbReference type="EMBL" id="CAH0535306.1"/>
    </source>
</evidence>
<protein>
    <recommendedName>
        <fullName evidence="3">Pentapeptide repeat-containing protein</fullName>
    </recommendedName>
</protein>
<gene>
    <name evidence="1" type="ORF">VST7929_02918</name>
</gene>
<dbReference type="InterPro" id="IPR051082">
    <property type="entry name" value="Pentapeptide-BTB/POZ_domain"/>
</dbReference>
<evidence type="ECO:0000313" key="2">
    <source>
        <dbReference type="Proteomes" id="UP000838672"/>
    </source>
</evidence>
<keyword evidence="2" id="KW-1185">Reference proteome</keyword>
<proteinExistence type="predicted"/>
<accession>A0ABN8DY79</accession>
<comment type="caution">
    <text evidence="1">The sequence shown here is derived from an EMBL/GenBank/DDBJ whole genome shotgun (WGS) entry which is preliminary data.</text>
</comment>
<dbReference type="SUPFAM" id="SSF141571">
    <property type="entry name" value="Pentapeptide repeat-like"/>
    <property type="match status" value="1"/>
</dbReference>
<dbReference type="Gene3D" id="2.160.20.80">
    <property type="entry name" value="E3 ubiquitin-protein ligase SopA"/>
    <property type="match status" value="1"/>
</dbReference>
<dbReference type="PANTHER" id="PTHR14136:SF17">
    <property type="entry name" value="BTB_POZ DOMAIN-CONTAINING PROTEIN KCTD9"/>
    <property type="match status" value="1"/>
</dbReference>
<dbReference type="RefSeq" id="WP_237468156.1">
    <property type="nucleotide sequence ID" value="NZ_CAKLDI010000002.1"/>
</dbReference>
<dbReference type="EMBL" id="CAKLDI010000002">
    <property type="protein sequence ID" value="CAH0535306.1"/>
    <property type="molecule type" value="Genomic_DNA"/>
</dbReference>
<name>A0ABN8DY79_9VIBR</name>
<evidence type="ECO:0008006" key="3">
    <source>
        <dbReference type="Google" id="ProtNLM"/>
    </source>
</evidence>
<dbReference type="PANTHER" id="PTHR14136">
    <property type="entry name" value="BTB_POZ DOMAIN-CONTAINING PROTEIN KCTD9"/>
    <property type="match status" value="1"/>
</dbReference>
<dbReference type="Proteomes" id="UP000838672">
    <property type="component" value="Unassembled WGS sequence"/>
</dbReference>
<sequence length="139" mass="14998">MTKKTRLSIQDDSGNHILTSYVAVPGCDYEGADLSGLSFIGQKGLRGRCFRHAILYWANLSDSDFSGCDFRNSDLRGAILSGALLTNCDFRGAKLGKDNLGGETEIDGANFEGSIYDKNSEFPEGFSPKGAGMHYQVNG</sequence>
<organism evidence="1 2">
    <name type="scientific">Vibrio stylophorae</name>
    <dbReference type="NCBI Taxonomy" id="659351"/>
    <lineage>
        <taxon>Bacteria</taxon>
        <taxon>Pseudomonadati</taxon>
        <taxon>Pseudomonadota</taxon>
        <taxon>Gammaproteobacteria</taxon>
        <taxon>Vibrionales</taxon>
        <taxon>Vibrionaceae</taxon>
        <taxon>Vibrio</taxon>
    </lineage>
</organism>
<dbReference type="InterPro" id="IPR001646">
    <property type="entry name" value="5peptide_repeat"/>
</dbReference>
<dbReference type="Pfam" id="PF00805">
    <property type="entry name" value="Pentapeptide"/>
    <property type="match status" value="1"/>
</dbReference>